<sequence>MKTAVRVPPLVTLAVGVLLWYVPTLVERLARLPGDRGLNFDVVLPARWFAAALLLAFVLTVERRPLSSVGVRIPRVRDVLVTVGLSVLALVVGVVLYGFVVGAGPDQGSQSGQIMAGLSIAGSLHLIANAAVVEELFYRGLLMERIIDLTGRPWAAALVSYVLFVGGHVPGSGWATTLTMVAVGSLLLVGLYWMFRDLLLCAGAHAIFNLPILAGALAG</sequence>
<evidence type="ECO:0000313" key="4">
    <source>
        <dbReference type="Proteomes" id="UP000199202"/>
    </source>
</evidence>
<dbReference type="STRING" id="633440.SAMN05421869_14616"/>
<accession>A0A1G9TUQ8</accession>
<protein>
    <submittedName>
        <fullName evidence="3">CAAX protease self-immunity</fullName>
    </submittedName>
</protein>
<proteinExistence type="predicted"/>
<gene>
    <name evidence="3" type="ORF">SAMN05421869_14616</name>
</gene>
<feature type="transmembrane region" description="Helical" evidence="1">
    <location>
        <begin position="114"/>
        <end position="137"/>
    </location>
</feature>
<keyword evidence="4" id="KW-1185">Reference proteome</keyword>
<dbReference type="GO" id="GO:0004175">
    <property type="term" value="F:endopeptidase activity"/>
    <property type="evidence" value="ECO:0007669"/>
    <property type="project" value="UniProtKB-ARBA"/>
</dbReference>
<evidence type="ECO:0000256" key="1">
    <source>
        <dbReference type="SAM" id="Phobius"/>
    </source>
</evidence>
<keyword evidence="3" id="KW-0645">Protease</keyword>
<dbReference type="Pfam" id="PF02517">
    <property type="entry name" value="Rce1-like"/>
    <property type="match status" value="1"/>
</dbReference>
<keyword evidence="3" id="KW-0378">Hydrolase</keyword>
<dbReference type="AlphaFoldDB" id="A0A1G9TUQ8"/>
<feature type="transmembrane region" description="Helical" evidence="1">
    <location>
        <begin position="173"/>
        <end position="193"/>
    </location>
</feature>
<dbReference type="OrthoDB" id="8479405at2"/>
<feature type="transmembrane region" description="Helical" evidence="1">
    <location>
        <begin position="198"/>
        <end position="218"/>
    </location>
</feature>
<feature type="transmembrane region" description="Helical" evidence="1">
    <location>
        <begin position="38"/>
        <end position="59"/>
    </location>
</feature>
<dbReference type="InterPro" id="IPR003675">
    <property type="entry name" value="Rce1/LyrA-like_dom"/>
</dbReference>
<evidence type="ECO:0000259" key="2">
    <source>
        <dbReference type="Pfam" id="PF02517"/>
    </source>
</evidence>
<evidence type="ECO:0000313" key="3">
    <source>
        <dbReference type="EMBL" id="SDM51469.1"/>
    </source>
</evidence>
<dbReference type="GO" id="GO:0006508">
    <property type="term" value="P:proteolysis"/>
    <property type="evidence" value="ECO:0007669"/>
    <property type="project" value="UniProtKB-KW"/>
</dbReference>
<keyword evidence="1" id="KW-0472">Membrane</keyword>
<dbReference type="GO" id="GO:0080120">
    <property type="term" value="P:CAAX-box protein maturation"/>
    <property type="evidence" value="ECO:0007669"/>
    <property type="project" value="UniProtKB-ARBA"/>
</dbReference>
<feature type="transmembrane region" description="Helical" evidence="1">
    <location>
        <begin position="149"/>
        <end position="167"/>
    </location>
</feature>
<dbReference type="RefSeq" id="WP_090946859.1">
    <property type="nucleotide sequence ID" value="NZ_FNDJ01000046.1"/>
</dbReference>
<feature type="transmembrane region" description="Helical" evidence="1">
    <location>
        <begin position="79"/>
        <end position="102"/>
    </location>
</feature>
<name>A0A1G9TUQ8_9ACTN</name>
<organism evidence="3 4">
    <name type="scientific">Nonomuraea jiangxiensis</name>
    <dbReference type="NCBI Taxonomy" id="633440"/>
    <lineage>
        <taxon>Bacteria</taxon>
        <taxon>Bacillati</taxon>
        <taxon>Actinomycetota</taxon>
        <taxon>Actinomycetes</taxon>
        <taxon>Streptosporangiales</taxon>
        <taxon>Streptosporangiaceae</taxon>
        <taxon>Nonomuraea</taxon>
    </lineage>
</organism>
<keyword evidence="1" id="KW-0812">Transmembrane</keyword>
<feature type="domain" description="CAAX prenyl protease 2/Lysostaphin resistance protein A-like" evidence="2">
    <location>
        <begin position="123"/>
        <end position="210"/>
    </location>
</feature>
<dbReference type="EMBL" id="FNDJ01000046">
    <property type="protein sequence ID" value="SDM51469.1"/>
    <property type="molecule type" value="Genomic_DNA"/>
</dbReference>
<reference evidence="3 4" key="1">
    <citation type="submission" date="2016-10" db="EMBL/GenBank/DDBJ databases">
        <authorList>
            <person name="de Groot N.N."/>
        </authorList>
    </citation>
    <scope>NUCLEOTIDE SEQUENCE [LARGE SCALE GENOMIC DNA]</scope>
    <source>
        <strain evidence="3 4">CGMCC 4.6533</strain>
    </source>
</reference>
<keyword evidence="1" id="KW-1133">Transmembrane helix</keyword>
<dbReference type="Proteomes" id="UP000199202">
    <property type="component" value="Unassembled WGS sequence"/>
</dbReference>